<comment type="domain">
    <text evidence="8">ValRS has two distinct active sites: one for aminoacylation and one for editing. The misactivated threonine is translocated from the active site to the editing site.</text>
</comment>
<dbReference type="PRINTS" id="PR00986">
    <property type="entry name" value="TRNASYNTHVAL"/>
</dbReference>
<evidence type="ECO:0000256" key="5">
    <source>
        <dbReference type="ARBA" id="ARBA00022917"/>
    </source>
</evidence>
<dbReference type="AlphaFoldDB" id="A0A160SW14"/>
<dbReference type="STRING" id="98804.BTSPAZIEG_0245"/>
<keyword evidence="9" id="KW-1133">Transmembrane helix</keyword>
<evidence type="ECO:0000259" key="10">
    <source>
        <dbReference type="Pfam" id="PF00133"/>
    </source>
</evidence>
<dbReference type="Pfam" id="PF00133">
    <property type="entry name" value="tRNA-synt_1"/>
    <property type="match status" value="1"/>
</dbReference>
<evidence type="ECO:0000256" key="6">
    <source>
        <dbReference type="ARBA" id="ARBA00023146"/>
    </source>
</evidence>
<feature type="short sequence motif" description="'KMSKS' region" evidence="8">
    <location>
        <begin position="558"/>
        <end position="562"/>
    </location>
</feature>
<dbReference type="InterPro" id="IPR014729">
    <property type="entry name" value="Rossmann-like_a/b/a_fold"/>
</dbReference>
<evidence type="ECO:0000313" key="13">
    <source>
        <dbReference type="Proteomes" id="UP000243633"/>
    </source>
</evidence>
<feature type="transmembrane region" description="Helical" evidence="9">
    <location>
        <begin position="746"/>
        <end position="766"/>
    </location>
</feature>
<evidence type="ECO:0000256" key="2">
    <source>
        <dbReference type="ARBA" id="ARBA00022598"/>
    </source>
</evidence>
<evidence type="ECO:0000256" key="4">
    <source>
        <dbReference type="ARBA" id="ARBA00022840"/>
    </source>
</evidence>
<keyword evidence="5 8" id="KW-0648">Protein biosynthesis</keyword>
<dbReference type="SUPFAM" id="SSF50677">
    <property type="entry name" value="ValRS/IleRS/LeuRS editing domain"/>
    <property type="match status" value="1"/>
</dbReference>
<dbReference type="InterPro" id="IPR009080">
    <property type="entry name" value="tRNAsynth_Ia_anticodon-bd"/>
</dbReference>
<sequence length="950" mass="114332">MDKIYNSLLVESFFQKKFNQKDRNILQSITETSKQYCIMMPPPNVTGTLHMGHAFQQIIMDTLIRYHDLLNYNTLLQIGTDHAGIATQIMVEKKLLDKEGKNKLDYTKEEFINKIWIWKEKTERNILNQIKKLGISADWTDVRFTLDKKFSHAVNIVFKKMYLDKLIYQKKKMVYWDPQLKTVVSDLEVEHKESDSIMWYIKYFLVDSLETNEKKEKKYLEIATTRPETLLGDTALAVHPDDIRYQKYIGKFVCVPIINRIIPIISDISVNLKLGTGCLKVTPAHDFNDYEISKRHKLYVINIFSETGKILKKLEIFNYKGKLSSFFSSKIPRLFQEKDRFIVRKLLVDMLKKKYFLSKIEKNKNFVPYGDRSGILLEPKLTNQWFLRTKKLSKIAINMVKKKKIVFVPSQYKNLFLSWMVNIEDWCISRQLWWGHRIPVWYDKFNNIYVDSDEEKIRKKYGFKKNFYLFQDPNVLDTWFSSSLWTFAGLGWPKITKKFKYFHPTNVLISGFDIIFFWIARMIMMTGYLIKDPISNNSCVPFKTVYITGLICDELGKKMSKSKGNILDPLDMIYGISLQKLIKKRTQNLLKTKMVQDIAKKTIQKFPFGIEAYGIDALRLTFLSLSSTSRYIHWDMNRLKGYKHFCNKLWNVSRFIKLQIDKKYMKILKKKYIFSILDKWIFFKLTNLIKKYHENFKQFRFDLLINLLYDFVWYQFCDKYIENLKYFFSLNYSIQKYYFLNNSIKLLKFILILLNPIIPFITQYIWNDMYNFLKNFSKKKKIVHFKKINCVILYQKSFEFIEWFHKIISELRKIRVKYHYTYNYLFTIYIKNFSLDKKIFINENYVFLKNIAHLKKIIFLKKIKVLKNFLFFVIDQIEVYVVLSLKNYLKYQSFKIDMQIIEIKKKIKKLKLQLCNTQFLLYAPKHIISEKKKLLQQYTQIKNKLYIQKK</sequence>
<feature type="domain" description="Methionyl/Valyl/Leucyl/Isoleucyl-tRNA synthetase anticodon-binding" evidence="11">
    <location>
        <begin position="678"/>
        <end position="819"/>
    </location>
</feature>
<dbReference type="Gene3D" id="1.10.730.10">
    <property type="entry name" value="Isoleucyl-tRNA Synthetase, Domain 1"/>
    <property type="match status" value="1"/>
</dbReference>
<dbReference type="PATRIC" id="fig|98804.3.peg.232"/>
<dbReference type="InterPro" id="IPR001412">
    <property type="entry name" value="aa-tRNA-synth_I_CS"/>
</dbReference>
<feature type="domain" description="Aminoacyl-tRNA synthetase class Ia" evidence="10">
    <location>
        <begin position="29"/>
        <end position="634"/>
    </location>
</feature>
<dbReference type="InterPro" id="IPR013155">
    <property type="entry name" value="M/V/L/I-tRNA-synth_anticd-bd"/>
</dbReference>
<evidence type="ECO:0000313" key="12">
    <source>
        <dbReference type="EMBL" id="CUR53217.1"/>
    </source>
</evidence>
<dbReference type="Proteomes" id="UP000243633">
    <property type="component" value="Chromosome 1"/>
</dbReference>
<comment type="subunit">
    <text evidence="8">Monomer.</text>
</comment>
<dbReference type="GO" id="GO:0004832">
    <property type="term" value="F:valine-tRNA ligase activity"/>
    <property type="evidence" value="ECO:0007669"/>
    <property type="project" value="UniProtKB-UniRule"/>
</dbReference>
<evidence type="ECO:0000259" key="11">
    <source>
        <dbReference type="Pfam" id="PF08264"/>
    </source>
</evidence>
<dbReference type="InterPro" id="IPR033705">
    <property type="entry name" value="Anticodon_Ia_Val"/>
</dbReference>
<dbReference type="HAMAP" id="MF_02004">
    <property type="entry name" value="Val_tRNA_synth_type1"/>
    <property type="match status" value="1"/>
</dbReference>
<dbReference type="PANTHER" id="PTHR11946">
    <property type="entry name" value="VALYL-TRNA SYNTHETASES"/>
    <property type="match status" value="1"/>
</dbReference>
<keyword evidence="8" id="KW-0175">Coiled coil</keyword>
<dbReference type="EC" id="6.1.1.9" evidence="8"/>
<evidence type="ECO:0000256" key="7">
    <source>
        <dbReference type="ARBA" id="ARBA00047552"/>
    </source>
</evidence>
<dbReference type="OrthoDB" id="9810365at2"/>
<protein>
    <recommendedName>
        <fullName evidence="8">Valine--tRNA ligase</fullName>
        <ecNumber evidence="8">6.1.1.9</ecNumber>
    </recommendedName>
    <alternativeName>
        <fullName evidence="8">Valyl-tRNA synthetase</fullName>
        <shortName evidence="8">ValRS</shortName>
    </alternativeName>
</protein>
<dbReference type="GO" id="GO:0006438">
    <property type="term" value="P:valyl-tRNA aminoacylation"/>
    <property type="evidence" value="ECO:0007669"/>
    <property type="project" value="UniProtKB-UniRule"/>
</dbReference>
<keyword evidence="9" id="KW-0472">Membrane</keyword>
<keyword evidence="3 8" id="KW-0547">Nucleotide-binding</keyword>
<dbReference type="SUPFAM" id="SSF47323">
    <property type="entry name" value="Anticodon-binding domain of a subclass of class I aminoacyl-tRNA synthetases"/>
    <property type="match status" value="1"/>
</dbReference>
<feature type="binding site" evidence="8">
    <location>
        <position position="561"/>
    </location>
    <ligand>
        <name>ATP</name>
        <dbReference type="ChEBI" id="CHEBI:30616"/>
    </ligand>
</feature>
<keyword evidence="2 8" id="KW-0436">Ligase</keyword>
<feature type="transmembrane region" description="Helical" evidence="9">
    <location>
        <begin position="501"/>
        <end position="520"/>
    </location>
</feature>
<keyword evidence="4 8" id="KW-0067">ATP-binding</keyword>
<dbReference type="EMBL" id="LN890285">
    <property type="protein sequence ID" value="CUR53217.1"/>
    <property type="molecule type" value="Genomic_DNA"/>
</dbReference>
<comment type="catalytic activity">
    <reaction evidence="7 8">
        <text>tRNA(Val) + L-valine + ATP = L-valyl-tRNA(Val) + AMP + diphosphate</text>
        <dbReference type="Rhea" id="RHEA:10704"/>
        <dbReference type="Rhea" id="RHEA-COMP:9672"/>
        <dbReference type="Rhea" id="RHEA-COMP:9708"/>
        <dbReference type="ChEBI" id="CHEBI:30616"/>
        <dbReference type="ChEBI" id="CHEBI:33019"/>
        <dbReference type="ChEBI" id="CHEBI:57762"/>
        <dbReference type="ChEBI" id="CHEBI:78442"/>
        <dbReference type="ChEBI" id="CHEBI:78537"/>
        <dbReference type="ChEBI" id="CHEBI:456215"/>
        <dbReference type="EC" id="6.1.1.9"/>
    </reaction>
</comment>
<proteinExistence type="inferred from homology"/>
<dbReference type="GO" id="GO:0002161">
    <property type="term" value="F:aminoacyl-tRNA deacylase activity"/>
    <property type="evidence" value="ECO:0007669"/>
    <property type="project" value="InterPro"/>
</dbReference>
<keyword evidence="1 8" id="KW-0963">Cytoplasm</keyword>
<comment type="function">
    <text evidence="8">Catalyzes the attachment of valine to tRNA(Val). As ValRS can inadvertently accommodate and process structurally similar amino acids such as threonine, to avoid such errors, it has a 'posttransfer' editing activity that hydrolyzes mischarged Thr-tRNA(Val) in a tRNA-dependent manner.</text>
</comment>
<evidence type="ECO:0000256" key="1">
    <source>
        <dbReference type="ARBA" id="ARBA00022490"/>
    </source>
</evidence>
<dbReference type="RefSeq" id="WP_075472984.1">
    <property type="nucleotide sequence ID" value="NZ_CP135003.1"/>
</dbReference>
<dbReference type="GO" id="GO:0005829">
    <property type="term" value="C:cytosol"/>
    <property type="evidence" value="ECO:0007669"/>
    <property type="project" value="TreeGrafter"/>
</dbReference>
<evidence type="ECO:0000256" key="9">
    <source>
        <dbReference type="SAM" id="Phobius"/>
    </source>
</evidence>
<dbReference type="CDD" id="cd07962">
    <property type="entry name" value="Anticodon_Ia_Val"/>
    <property type="match status" value="1"/>
</dbReference>
<keyword evidence="13" id="KW-1185">Reference proteome</keyword>
<dbReference type="InterPro" id="IPR009008">
    <property type="entry name" value="Val/Leu/Ile-tRNA-synth_edit"/>
</dbReference>
<dbReference type="NCBIfam" id="NF004349">
    <property type="entry name" value="PRK05729.1"/>
    <property type="match status" value="1"/>
</dbReference>
<accession>A0A160SW14</accession>
<gene>
    <name evidence="8 12" type="primary">valS</name>
    <name evidence="12" type="ORF">BTSPAZIEG_0245</name>
</gene>
<dbReference type="Pfam" id="PF08264">
    <property type="entry name" value="Anticodon_1"/>
    <property type="match status" value="1"/>
</dbReference>
<dbReference type="SUPFAM" id="SSF52374">
    <property type="entry name" value="Nucleotidylyl transferase"/>
    <property type="match status" value="1"/>
</dbReference>
<comment type="domain">
    <text evidence="8">The C-terminal coiled-coil domain is crucial for aminoacylation activity.</text>
</comment>
<dbReference type="InterPro" id="IPR002303">
    <property type="entry name" value="Valyl-tRNA_ligase"/>
</dbReference>
<dbReference type="PROSITE" id="PS00178">
    <property type="entry name" value="AA_TRNA_LIGASE_I"/>
    <property type="match status" value="1"/>
</dbReference>
<dbReference type="InterPro" id="IPR002300">
    <property type="entry name" value="aa-tRNA-synth_Ia"/>
</dbReference>
<reference evidence="13" key="1">
    <citation type="submission" date="2015-10" db="EMBL/GenBank/DDBJ databases">
        <authorList>
            <person name="Manzano-Marin A."/>
            <person name="Manzano-Marin A."/>
        </authorList>
    </citation>
    <scope>NUCLEOTIDE SEQUENCE [LARGE SCALE GENOMIC DNA]</scope>
    <source>
        <strain evidence="13">BTs</strain>
    </source>
</reference>
<comment type="similarity">
    <text evidence="8">Belongs to the class-I aminoacyl-tRNA synthetase family. ValS type 1 subfamily.</text>
</comment>
<keyword evidence="9" id="KW-0812">Transmembrane</keyword>
<feature type="short sequence motif" description="'HIGH' region" evidence="8">
    <location>
        <begin position="43"/>
        <end position="53"/>
    </location>
</feature>
<evidence type="ECO:0000256" key="8">
    <source>
        <dbReference type="HAMAP-Rule" id="MF_02004"/>
    </source>
</evidence>
<evidence type="ECO:0000256" key="3">
    <source>
        <dbReference type="ARBA" id="ARBA00022741"/>
    </source>
</evidence>
<comment type="subcellular location">
    <subcellularLocation>
        <location evidence="8">Cytoplasm</location>
    </subcellularLocation>
</comment>
<name>A0A160SW14_BUCTT</name>
<keyword evidence="6 8" id="KW-0030">Aminoacyl-tRNA synthetase</keyword>
<dbReference type="GO" id="GO:0005524">
    <property type="term" value="F:ATP binding"/>
    <property type="evidence" value="ECO:0007669"/>
    <property type="project" value="UniProtKB-UniRule"/>
</dbReference>
<organism evidence="12 13">
    <name type="scientific">Buchnera aphidicola subsp. Tuberolachnus salignus</name>
    <dbReference type="NCBI Taxonomy" id="98804"/>
    <lineage>
        <taxon>Bacteria</taxon>
        <taxon>Pseudomonadati</taxon>
        <taxon>Pseudomonadota</taxon>
        <taxon>Gammaproteobacteria</taxon>
        <taxon>Enterobacterales</taxon>
        <taxon>Erwiniaceae</taxon>
        <taxon>Buchnera</taxon>
    </lineage>
</organism>
<dbReference type="NCBIfam" id="TIGR00422">
    <property type="entry name" value="valS"/>
    <property type="match status" value="1"/>
</dbReference>
<dbReference type="PANTHER" id="PTHR11946:SF93">
    <property type="entry name" value="VALINE--TRNA LIGASE, CHLOROPLASTIC_MITOCHONDRIAL 2"/>
    <property type="match status" value="1"/>
</dbReference>
<dbReference type="Gene3D" id="3.40.50.620">
    <property type="entry name" value="HUPs"/>
    <property type="match status" value="2"/>
</dbReference>